<evidence type="ECO:0000313" key="2">
    <source>
        <dbReference type="Proteomes" id="UP001059596"/>
    </source>
</evidence>
<accession>A0A9P9YEB0</accession>
<reference evidence="1" key="1">
    <citation type="journal article" date="2023" name="Genome Biol. Evol.">
        <title>Long-read-based Genome Assembly of Drosophila gunungcola Reveals Fewer Chemosensory Genes in Flower-breeding Species.</title>
        <authorList>
            <person name="Negi A."/>
            <person name="Liao B.Y."/>
            <person name="Yeh S.D."/>
        </authorList>
    </citation>
    <scope>NUCLEOTIDE SEQUENCE</scope>
    <source>
        <strain evidence="1">Sukarami</strain>
    </source>
</reference>
<feature type="non-terminal residue" evidence="1">
    <location>
        <position position="53"/>
    </location>
</feature>
<sequence>MQVRIGQLNKHGIVNDLKRSSSWVKSQTIYSRTSLLTNITLSNVKETTISSTF</sequence>
<dbReference type="Proteomes" id="UP001059596">
    <property type="component" value="Unassembled WGS sequence"/>
</dbReference>
<organism evidence="1 2">
    <name type="scientific">Drosophila gunungcola</name>
    <name type="common">fruit fly</name>
    <dbReference type="NCBI Taxonomy" id="103775"/>
    <lineage>
        <taxon>Eukaryota</taxon>
        <taxon>Metazoa</taxon>
        <taxon>Ecdysozoa</taxon>
        <taxon>Arthropoda</taxon>
        <taxon>Hexapoda</taxon>
        <taxon>Insecta</taxon>
        <taxon>Pterygota</taxon>
        <taxon>Neoptera</taxon>
        <taxon>Endopterygota</taxon>
        <taxon>Diptera</taxon>
        <taxon>Brachycera</taxon>
        <taxon>Muscomorpha</taxon>
        <taxon>Ephydroidea</taxon>
        <taxon>Drosophilidae</taxon>
        <taxon>Drosophila</taxon>
        <taxon>Sophophora</taxon>
    </lineage>
</organism>
<name>A0A9P9YEB0_9MUSC</name>
<gene>
    <name evidence="1" type="ORF">M5D96_012305</name>
</gene>
<protein>
    <submittedName>
        <fullName evidence="1">Uncharacterized protein</fullName>
    </submittedName>
</protein>
<comment type="caution">
    <text evidence="1">The sequence shown here is derived from an EMBL/GenBank/DDBJ whole genome shotgun (WGS) entry which is preliminary data.</text>
</comment>
<proteinExistence type="predicted"/>
<dbReference type="AlphaFoldDB" id="A0A9P9YEB0"/>
<evidence type="ECO:0000313" key="1">
    <source>
        <dbReference type="EMBL" id="KAI8034958.1"/>
    </source>
</evidence>
<dbReference type="EMBL" id="JAMKOV010000053">
    <property type="protein sequence ID" value="KAI8034958.1"/>
    <property type="molecule type" value="Genomic_DNA"/>
</dbReference>
<keyword evidence="2" id="KW-1185">Reference proteome</keyword>